<dbReference type="GO" id="GO:0043328">
    <property type="term" value="P:protein transport to vacuole involved in ubiquitin-dependent protein catabolic process via the multivesicular body sorting pathway"/>
    <property type="evidence" value="ECO:0007669"/>
    <property type="project" value="TreeGrafter"/>
</dbReference>
<dbReference type="InterPro" id="IPR008570">
    <property type="entry name" value="ESCRT-II_cplx_Vps25-sub"/>
</dbReference>
<dbReference type="RefSeq" id="XP_021955956.1">
    <property type="nucleotide sequence ID" value="XM_022100264.2"/>
</dbReference>
<keyword evidence="4" id="KW-0653">Protein transport</keyword>
<evidence type="ECO:0000256" key="2">
    <source>
        <dbReference type="ARBA" id="ARBA00017934"/>
    </source>
</evidence>
<dbReference type="SUPFAM" id="SSF46785">
    <property type="entry name" value="Winged helix' DNA-binding domain"/>
    <property type="match status" value="2"/>
</dbReference>
<dbReference type="PANTHER" id="PTHR13149">
    <property type="entry name" value="VACUOLAR PROTEIN SORTING-ASSOCIATED PROTEIN VPS25"/>
    <property type="match status" value="1"/>
</dbReference>
<dbReference type="OrthoDB" id="245150at2759"/>
<evidence type="ECO:0000256" key="3">
    <source>
        <dbReference type="ARBA" id="ARBA00022448"/>
    </source>
</evidence>
<proteinExistence type="evidence at transcript level"/>
<protein>
    <recommendedName>
        <fullName evidence="2">Vacuolar protein-sorting-associated protein 25</fullName>
    </recommendedName>
    <alternativeName>
        <fullName evidence="5">ESCRT-II complex subunit VPS25</fullName>
    </alternativeName>
</protein>
<accession>A0A481SWN0</accession>
<dbReference type="InterPro" id="IPR036390">
    <property type="entry name" value="WH_DNA-bd_sf"/>
</dbReference>
<dbReference type="GeneID" id="110852248"/>
<dbReference type="AlphaFoldDB" id="A0A481SWN0"/>
<dbReference type="Gene3D" id="1.10.10.10">
    <property type="entry name" value="Winged helix-like DNA-binding domain superfamily/Winged helix DNA-binding domain"/>
    <property type="match status" value="1"/>
</dbReference>
<dbReference type="Gene3D" id="1.10.10.570">
    <property type="entry name" value="Winged helix' DNA-binding domain. Chain C. Domain 1"/>
    <property type="match status" value="1"/>
</dbReference>
<reference evidence="6" key="1">
    <citation type="journal article" date="2019" name="Sci. Rep.">
        <title>No signal of deleterious mutation accumulation in conserved gene sequences of extant asexual hexapods.</title>
        <authorList>
            <person name="Brandt A."/>
            <person name="Bast J."/>
            <person name="Scheu S."/>
            <person name="Meusemann K."/>
            <person name="Donath A."/>
            <person name="Schuette K."/>
            <person name="Machida R."/>
            <person name="Kraaijeveld K."/>
        </authorList>
    </citation>
    <scope>NUCLEOTIDE SEQUENCE</scope>
    <source>
        <strain evidence="6">OG12963</strain>
    </source>
</reference>
<keyword evidence="3" id="KW-0813">Transport</keyword>
<sequence>MATIAAVEFNSWPAHYNFPPFFTLQPNRETQAKQLSIWIQLIKDYASKTRLFSIDHSHPIFTNTEISRSLTQEGISTIFDEMIRTSQGEYVDASKKDRIFIWWQSKEVWAKVLMQSAEKGGLLNSVATIYELLNDHTPLEGMEEAMLVKVLKVLEASGKCEVMGGAAGGSVEGVKFFM</sequence>
<dbReference type="InterPro" id="IPR014041">
    <property type="entry name" value="ESCRT-II_cplx_Vps25-sub_N"/>
</dbReference>
<organism evidence="6">
    <name type="scientific">Folsomia candida</name>
    <name type="common">Springtail</name>
    <dbReference type="NCBI Taxonomy" id="158441"/>
    <lineage>
        <taxon>Eukaryota</taxon>
        <taxon>Metazoa</taxon>
        <taxon>Ecdysozoa</taxon>
        <taxon>Arthropoda</taxon>
        <taxon>Hexapoda</taxon>
        <taxon>Collembola</taxon>
        <taxon>Entomobryomorpha</taxon>
        <taxon>Isotomoidea</taxon>
        <taxon>Isotomidae</taxon>
        <taxon>Proisotominae</taxon>
        <taxon>Folsomia</taxon>
    </lineage>
</organism>
<dbReference type="Pfam" id="PF05871">
    <property type="entry name" value="ESCRT-II"/>
    <property type="match status" value="1"/>
</dbReference>
<dbReference type="GO" id="GO:0005198">
    <property type="term" value="F:structural molecule activity"/>
    <property type="evidence" value="ECO:0007669"/>
    <property type="project" value="TreeGrafter"/>
</dbReference>
<dbReference type="InterPro" id="IPR036388">
    <property type="entry name" value="WH-like_DNA-bd_sf"/>
</dbReference>
<dbReference type="EMBL" id="MH602798">
    <property type="protein sequence ID" value="QBH73043.1"/>
    <property type="molecule type" value="mRNA"/>
</dbReference>
<dbReference type="GO" id="GO:0000814">
    <property type="term" value="C:ESCRT II complex"/>
    <property type="evidence" value="ECO:0007669"/>
    <property type="project" value="InterPro"/>
</dbReference>
<name>A0A481SWN0_FOLCA</name>
<dbReference type="CTD" id="84313"/>
<evidence type="ECO:0000256" key="4">
    <source>
        <dbReference type="ARBA" id="ARBA00022927"/>
    </source>
</evidence>
<evidence type="ECO:0000256" key="1">
    <source>
        <dbReference type="ARBA" id="ARBA00009674"/>
    </source>
</evidence>
<evidence type="ECO:0000313" key="6">
    <source>
        <dbReference type="EMBL" id="QBH73043.1"/>
    </source>
</evidence>
<evidence type="ECO:0000256" key="5">
    <source>
        <dbReference type="ARBA" id="ARBA00030094"/>
    </source>
</evidence>
<comment type="similarity">
    <text evidence="1">Belongs to the VPS25 family.</text>
</comment>
<dbReference type="PANTHER" id="PTHR13149:SF0">
    <property type="entry name" value="VACUOLAR PROTEIN-SORTING-ASSOCIATED PROTEIN 25"/>
    <property type="match status" value="1"/>
</dbReference>
<dbReference type="GO" id="GO:0042803">
    <property type="term" value="F:protein homodimerization activity"/>
    <property type="evidence" value="ECO:0007669"/>
    <property type="project" value="TreeGrafter"/>
</dbReference>